<sequence length="48" mass="5317">MAKPEVFVLKRNIGDRLKESDFEGPARETMQATGVDPGGRPVFMKPNV</sequence>
<accession>A0A383EIL5</accession>
<proteinExistence type="predicted"/>
<name>A0A383EIL5_9ZZZZ</name>
<gene>
    <name evidence="1" type="ORF">METZ01_LOCUS509551</name>
</gene>
<feature type="non-terminal residue" evidence="1">
    <location>
        <position position="48"/>
    </location>
</feature>
<protein>
    <submittedName>
        <fullName evidence="1">Uncharacterized protein</fullName>
    </submittedName>
</protein>
<evidence type="ECO:0000313" key="1">
    <source>
        <dbReference type="EMBL" id="SVE56697.1"/>
    </source>
</evidence>
<dbReference type="EMBL" id="UINC01226280">
    <property type="protein sequence ID" value="SVE56697.1"/>
    <property type="molecule type" value="Genomic_DNA"/>
</dbReference>
<dbReference type="AlphaFoldDB" id="A0A383EIL5"/>
<reference evidence="1" key="1">
    <citation type="submission" date="2018-05" db="EMBL/GenBank/DDBJ databases">
        <authorList>
            <person name="Lanie J.A."/>
            <person name="Ng W.-L."/>
            <person name="Kazmierczak K.M."/>
            <person name="Andrzejewski T.M."/>
            <person name="Davidsen T.M."/>
            <person name="Wayne K.J."/>
            <person name="Tettelin H."/>
            <person name="Glass J.I."/>
            <person name="Rusch D."/>
            <person name="Podicherti R."/>
            <person name="Tsui H.-C.T."/>
            <person name="Winkler M.E."/>
        </authorList>
    </citation>
    <scope>NUCLEOTIDE SEQUENCE</scope>
</reference>
<organism evidence="1">
    <name type="scientific">marine metagenome</name>
    <dbReference type="NCBI Taxonomy" id="408172"/>
    <lineage>
        <taxon>unclassified sequences</taxon>
        <taxon>metagenomes</taxon>
        <taxon>ecological metagenomes</taxon>
    </lineage>
</organism>